<protein>
    <submittedName>
        <fullName evidence="3">Peptidoglycan recognition protein family protein</fullName>
    </submittedName>
</protein>
<accession>A0ABY4PBX3</accession>
<keyword evidence="4" id="KW-1185">Reference proteome</keyword>
<dbReference type="Pfam" id="PF01510">
    <property type="entry name" value="Amidase_2"/>
    <property type="match status" value="1"/>
</dbReference>
<evidence type="ECO:0000256" key="1">
    <source>
        <dbReference type="SAM" id="SignalP"/>
    </source>
</evidence>
<evidence type="ECO:0000313" key="3">
    <source>
        <dbReference type="EMBL" id="UQS83144.1"/>
    </source>
</evidence>
<evidence type="ECO:0000313" key="4">
    <source>
        <dbReference type="Proteomes" id="UP000831947"/>
    </source>
</evidence>
<dbReference type="SMART" id="SM00644">
    <property type="entry name" value="Ami_2"/>
    <property type="match status" value="1"/>
</dbReference>
<sequence>MLKSKSKVFTILWSSLLALLAVLVFHQRVNAQSVNDYIEQNNIQPTNIQRVAGTFDQWFGYRNGVGKPEGVVIHETATPGATAWNEVTYFNREWRNAQTYVHAFADANNILQIHDTDYGVWGAGLWANQRFIQIELCRETTWDNFARSVNNQAYFAAYMLNKYGLKPSLADNTGSGTIWSHDAVNKYHPSAGMHTDPIGYFNQWGYSMQQLFDLIQYHYNKLHGDPGNPAAGSADNGSNADQGIVRVNSNIPYTQLYTEQADGSLTPIDSWVLLKNTDWLTNKTMDYNGHRYYRVSTHAWAIDSDVHITKPIPNQK</sequence>
<dbReference type="CDD" id="cd06583">
    <property type="entry name" value="PGRP"/>
    <property type="match status" value="1"/>
</dbReference>
<dbReference type="InterPro" id="IPR002502">
    <property type="entry name" value="Amidase_domain"/>
</dbReference>
<dbReference type="Gene3D" id="3.40.80.10">
    <property type="entry name" value="Peptidoglycan recognition protein-like"/>
    <property type="match status" value="1"/>
</dbReference>
<name>A0ABY4PBX3_9LACO</name>
<dbReference type="InterPro" id="IPR036505">
    <property type="entry name" value="Amidase/PGRP_sf"/>
</dbReference>
<keyword evidence="1" id="KW-0732">Signal</keyword>
<organism evidence="3 4">
    <name type="scientific">Bombilactobacillus thymidiniphilus</name>
    <dbReference type="NCBI Taxonomy" id="2923363"/>
    <lineage>
        <taxon>Bacteria</taxon>
        <taxon>Bacillati</taxon>
        <taxon>Bacillota</taxon>
        <taxon>Bacilli</taxon>
        <taxon>Lactobacillales</taxon>
        <taxon>Lactobacillaceae</taxon>
        <taxon>Bombilactobacillus</taxon>
    </lineage>
</organism>
<feature type="domain" description="N-acetylmuramoyl-L-alanine amidase" evidence="2">
    <location>
        <begin position="54"/>
        <end position="198"/>
    </location>
</feature>
<gene>
    <name evidence="3" type="ORF">MOO47_04990</name>
</gene>
<proteinExistence type="predicted"/>
<dbReference type="SUPFAM" id="SSF55846">
    <property type="entry name" value="N-acetylmuramoyl-L-alanine amidase-like"/>
    <property type="match status" value="1"/>
</dbReference>
<dbReference type="EMBL" id="CP093365">
    <property type="protein sequence ID" value="UQS83144.1"/>
    <property type="molecule type" value="Genomic_DNA"/>
</dbReference>
<dbReference type="Proteomes" id="UP000831947">
    <property type="component" value="Chromosome"/>
</dbReference>
<dbReference type="RefSeq" id="WP_249512371.1">
    <property type="nucleotide sequence ID" value="NZ_CP093365.1"/>
</dbReference>
<evidence type="ECO:0000259" key="2">
    <source>
        <dbReference type="SMART" id="SM00644"/>
    </source>
</evidence>
<feature type="chain" id="PRO_5046446817" evidence="1">
    <location>
        <begin position="32"/>
        <end position="316"/>
    </location>
</feature>
<feature type="signal peptide" evidence="1">
    <location>
        <begin position="1"/>
        <end position="31"/>
    </location>
</feature>
<reference evidence="3 4" key="1">
    <citation type="journal article" date="2022" name="Int. J. Syst. Evol. Microbiol.">
        <title>Apilactobacillus apisilvae sp. nov., Nicolia spurrieriana gen. nov. sp. nov., Bombilactobacillus folatiphilus sp. nov. and Bombilactobacillus thymidiniphilus sp. nov., four new lactic acid bacterial isolates from stingless bees Tetragonula carbonaria and Austroplebeia australis.</title>
        <authorList>
            <person name="Oliphant S.A."/>
            <person name="Watson-Haigh N.S."/>
            <person name="Sumby K.M."/>
            <person name="Gardner J."/>
            <person name="Groom S."/>
            <person name="Jiranek V."/>
        </authorList>
    </citation>
    <scope>NUCLEOTIDE SEQUENCE [LARGE SCALE GENOMIC DNA]</scope>
    <source>
        <strain evidence="3 4">SG4_A1</strain>
    </source>
</reference>